<evidence type="ECO:0000256" key="1">
    <source>
        <dbReference type="PROSITE-ProRule" id="PRU00221"/>
    </source>
</evidence>
<feature type="repeat" description="WD" evidence="1">
    <location>
        <begin position="788"/>
        <end position="829"/>
    </location>
</feature>
<feature type="transmembrane region" description="Helical" evidence="2">
    <location>
        <begin position="189"/>
        <end position="208"/>
    </location>
</feature>
<dbReference type="PROSITE" id="PS50294">
    <property type="entry name" value="WD_REPEATS_REGION"/>
    <property type="match status" value="3"/>
</dbReference>
<keyword evidence="2" id="KW-1133">Transmembrane helix</keyword>
<dbReference type="InterPro" id="IPR000157">
    <property type="entry name" value="TIR_dom"/>
</dbReference>
<keyword evidence="2" id="KW-0812">Transmembrane</keyword>
<keyword evidence="2" id="KW-0472">Membrane</keyword>
<dbReference type="PANTHER" id="PTHR19879">
    <property type="entry name" value="TRANSCRIPTION INITIATION FACTOR TFIID"/>
    <property type="match status" value="1"/>
</dbReference>
<dbReference type="Proteomes" id="UP001595690">
    <property type="component" value="Unassembled WGS sequence"/>
</dbReference>
<dbReference type="PANTHER" id="PTHR19879:SF9">
    <property type="entry name" value="TRANSCRIPTION INITIATION FACTOR TFIID SUBUNIT 5"/>
    <property type="match status" value="1"/>
</dbReference>
<dbReference type="PROSITE" id="PS50104">
    <property type="entry name" value="TIR"/>
    <property type="match status" value="1"/>
</dbReference>
<protein>
    <submittedName>
        <fullName evidence="4">TIR domain-containing protein</fullName>
    </submittedName>
</protein>
<feature type="repeat" description="WD" evidence="1">
    <location>
        <begin position="445"/>
        <end position="486"/>
    </location>
</feature>
<keyword evidence="1" id="KW-0853">WD repeat</keyword>
<dbReference type="SMART" id="SM00320">
    <property type="entry name" value="WD40"/>
    <property type="match status" value="10"/>
</dbReference>
<dbReference type="EMBL" id="JBHRZI010000040">
    <property type="protein sequence ID" value="MFC3897791.1"/>
    <property type="molecule type" value="Genomic_DNA"/>
</dbReference>
<dbReference type="Gene3D" id="3.40.50.10140">
    <property type="entry name" value="Toll/interleukin-1 receptor homology (TIR) domain"/>
    <property type="match status" value="1"/>
</dbReference>
<dbReference type="InterPro" id="IPR001680">
    <property type="entry name" value="WD40_rpt"/>
</dbReference>
<feature type="domain" description="TIR" evidence="3">
    <location>
        <begin position="5"/>
        <end position="129"/>
    </location>
</feature>
<evidence type="ECO:0000256" key="2">
    <source>
        <dbReference type="SAM" id="Phobius"/>
    </source>
</evidence>
<name>A0ABV8C6T5_9PSEU</name>
<dbReference type="SUPFAM" id="SSF52200">
    <property type="entry name" value="Toll/Interleukin receptor TIR domain"/>
    <property type="match status" value="1"/>
</dbReference>
<evidence type="ECO:0000313" key="5">
    <source>
        <dbReference type="Proteomes" id="UP001595690"/>
    </source>
</evidence>
<keyword evidence="5" id="KW-1185">Reference proteome</keyword>
<dbReference type="PROSITE" id="PS50082">
    <property type="entry name" value="WD_REPEATS_2"/>
    <property type="match status" value="4"/>
</dbReference>
<dbReference type="InterPro" id="IPR011047">
    <property type="entry name" value="Quinoprotein_ADH-like_sf"/>
</dbReference>
<proteinExistence type="predicted"/>
<dbReference type="RefSeq" id="WP_382379277.1">
    <property type="nucleotide sequence ID" value="NZ_JBHRZI010000040.1"/>
</dbReference>
<dbReference type="Pfam" id="PF13676">
    <property type="entry name" value="TIR_2"/>
    <property type="match status" value="1"/>
</dbReference>
<feature type="repeat" description="WD" evidence="1">
    <location>
        <begin position="532"/>
        <end position="559"/>
    </location>
</feature>
<dbReference type="InterPro" id="IPR035897">
    <property type="entry name" value="Toll_tir_struct_dom_sf"/>
</dbReference>
<feature type="repeat" description="WD" evidence="1">
    <location>
        <begin position="487"/>
        <end position="520"/>
    </location>
</feature>
<gene>
    <name evidence="4" type="ORF">ACFOWZ_40520</name>
</gene>
<evidence type="ECO:0000259" key="3">
    <source>
        <dbReference type="PROSITE" id="PS50104"/>
    </source>
</evidence>
<dbReference type="Pfam" id="PF00400">
    <property type="entry name" value="WD40"/>
    <property type="match status" value="4"/>
</dbReference>
<evidence type="ECO:0000313" key="4">
    <source>
        <dbReference type="EMBL" id="MFC3897791.1"/>
    </source>
</evidence>
<dbReference type="InterPro" id="IPR015943">
    <property type="entry name" value="WD40/YVTN_repeat-like_dom_sf"/>
</dbReference>
<dbReference type="SMART" id="SM00255">
    <property type="entry name" value="TIR"/>
    <property type="match status" value="1"/>
</dbReference>
<dbReference type="Gene3D" id="2.130.10.10">
    <property type="entry name" value="YVTN repeat-like/Quinoprotein amine dehydrogenase"/>
    <property type="match status" value="3"/>
</dbReference>
<comment type="caution">
    <text evidence="4">The sequence shown here is derived from an EMBL/GenBank/DDBJ whole genome shotgun (WGS) entry which is preliminary data.</text>
</comment>
<reference evidence="5" key="1">
    <citation type="journal article" date="2019" name="Int. J. Syst. Evol. Microbiol.">
        <title>The Global Catalogue of Microorganisms (GCM) 10K type strain sequencing project: providing services to taxonomists for standard genome sequencing and annotation.</title>
        <authorList>
            <consortium name="The Broad Institute Genomics Platform"/>
            <consortium name="The Broad Institute Genome Sequencing Center for Infectious Disease"/>
            <person name="Wu L."/>
            <person name="Ma J."/>
        </authorList>
    </citation>
    <scope>NUCLEOTIDE SEQUENCE [LARGE SCALE GENOMIC DNA]</scope>
    <source>
        <strain evidence="5">CGMCC 4.7405</strain>
    </source>
</reference>
<organism evidence="4 5">
    <name type="scientific">Lentzea rhizosphaerae</name>
    <dbReference type="NCBI Taxonomy" id="2041025"/>
    <lineage>
        <taxon>Bacteria</taxon>
        <taxon>Bacillati</taxon>
        <taxon>Actinomycetota</taxon>
        <taxon>Actinomycetes</taxon>
        <taxon>Pseudonocardiales</taxon>
        <taxon>Pseudonocardiaceae</taxon>
        <taxon>Lentzea</taxon>
    </lineage>
</organism>
<accession>A0ABV8C6T5</accession>
<sequence length="901" mass="95721">MPGNETYAAFISYSHATDHELGRLLQQGIEKFAKPWYRQRARRVFLDDSVLAAESDLTQAILDGLAQSRNFLLLASPASALSPWVAKEVGWWLENRGRRTLFVLLTDGEAAWDNGVLDRRRTTALPLALHDVPEPRCVDLRKIRGVKLDPRNPGWESALADVVAPLDGIDKTELIGHHLRERRRTRRTITATISVLVVLLVAAVIFAVRSEQQSDRAQQQTLVATSRQLVAQAAAIRDTRPNTARQLLAQAYRMAPAAEVLGALMESPSIPRVVPGGSAVHDVAFSPRGDRMAMARDGGFALYEGVTERAVVPVDKYATAVAFSADGERVVATTLTGAVVVADTADPNRRGTWQSGLAGMNSVAFIANEPVVVVTGSGSRTWLLDVSNPLAPREIGKLPTSGGGGFDSTSAVSADGSTVALPGPFGAIELWDITDRANPKKRAVLSGHTTDVSILRFAPRGAVLASGSHDDTVRLWNTAKPEPYAVLSGSTLQVTALAFAPDGAALAVGDGNGFINLWDVTDPFRPRVSVLMRGHVAGINGLAFSQDSRVLASASEDGSPRRHVVRLWNVLAAARSSAVAVLPPGTTLAFGPDHLLASGYPMTLHDLSDVTRPKLVRTIRTNSVGGQPVAFSPDGTRLVTALPVVLMDPHSDAPPAATQTDRAESVVFSPDGTLIGAAPNGQPFTIWKRVGDQVTPAGTLTGSQAARHGISFSPDGRRAVTRGDKGQNLQLWDVSAPDSPKLVRTDDTKTDPVESVLFRPDGDVVVTGSSTGLITMRHSGDGSTIATASRHVGSVANLALRPDGKLLASAGESGEIVLWDAADAERLIEVGTLRAGGRYSAASIAFSPDGTMLGGADGQSTMIWSVDVPELLGRLCEESEPIPESEWRQYLPDVPYDPPCA</sequence>
<dbReference type="SUPFAM" id="SSF50998">
    <property type="entry name" value="Quinoprotein alcohol dehydrogenase-like"/>
    <property type="match status" value="2"/>
</dbReference>